<dbReference type="PROSITE" id="PS50297">
    <property type="entry name" value="ANK_REP_REGION"/>
    <property type="match status" value="3"/>
</dbReference>
<dbReference type="PANTHER" id="PTHR24120">
    <property type="entry name" value="GH07239P"/>
    <property type="match status" value="1"/>
</dbReference>
<dbReference type="SUPFAM" id="SSF56112">
    <property type="entry name" value="Protein kinase-like (PK-like)"/>
    <property type="match status" value="1"/>
</dbReference>
<comment type="caution">
    <text evidence="1">The sequence shown here is derived from an EMBL/GenBank/DDBJ whole genome shotgun (WGS) entry which is preliminary data.</text>
</comment>
<accession>A8B6P4</accession>
<dbReference type="GeneID" id="5701938"/>
<dbReference type="PROSITE" id="PS50088">
    <property type="entry name" value="ANK_REPEAT"/>
    <property type="match status" value="6"/>
</dbReference>
<dbReference type="STRING" id="184922.A8B6P4"/>
<dbReference type="AlphaFoldDB" id="A8B6P4"/>
<dbReference type="SMART" id="SM00220">
    <property type="entry name" value="S_TKc"/>
    <property type="match status" value="1"/>
</dbReference>
<organism evidence="1 2">
    <name type="scientific">Giardia intestinalis (strain ATCC 50803 / WB clone C6)</name>
    <name type="common">Giardia lamblia</name>
    <dbReference type="NCBI Taxonomy" id="184922"/>
    <lineage>
        <taxon>Eukaryota</taxon>
        <taxon>Metamonada</taxon>
        <taxon>Diplomonadida</taxon>
        <taxon>Hexamitidae</taxon>
        <taxon>Giardiinae</taxon>
        <taxon>Giardia</taxon>
    </lineage>
</organism>
<dbReference type="GO" id="GO:0004672">
    <property type="term" value="F:protein kinase activity"/>
    <property type="evidence" value="ECO:0007669"/>
    <property type="project" value="InterPro"/>
</dbReference>
<dbReference type="Proteomes" id="UP000001548">
    <property type="component" value="Unassembled WGS sequence"/>
</dbReference>
<dbReference type="Gene3D" id="1.10.510.10">
    <property type="entry name" value="Transferase(Phosphotransferase) domain 1"/>
    <property type="match status" value="1"/>
</dbReference>
<reference evidence="1 2" key="1">
    <citation type="journal article" date="2007" name="Science">
        <title>Genomic minimalism in the early diverging intestinal parasite Giardia lamblia.</title>
        <authorList>
            <person name="Morrison H.G."/>
            <person name="McArthur A.G."/>
            <person name="Gillin F.D."/>
            <person name="Aley S.B."/>
            <person name="Adam R.D."/>
            <person name="Olsen G.J."/>
            <person name="Best A.A."/>
            <person name="Cande W.Z."/>
            <person name="Chen F."/>
            <person name="Cipriano M.J."/>
            <person name="Davids B.J."/>
            <person name="Dawson S.C."/>
            <person name="Elmendorf H.G."/>
            <person name="Hehl A.B."/>
            <person name="Holder M.E."/>
            <person name="Huse S.M."/>
            <person name="Kim U.U."/>
            <person name="Lasek-Nesselquist E."/>
            <person name="Manning G."/>
            <person name="Nigam A."/>
            <person name="Nixon J.E."/>
            <person name="Palm D."/>
            <person name="Passamaneck N.E."/>
            <person name="Prabhu A."/>
            <person name="Reich C.I."/>
            <person name="Reiner D.S."/>
            <person name="Samuelson J."/>
            <person name="Svard S.G."/>
            <person name="Sogin M.L."/>
        </authorList>
    </citation>
    <scope>NUCLEOTIDE SEQUENCE [LARGE SCALE GENOMIC DNA]</scope>
    <source>
        <strain evidence="1 2">WB C6</strain>
    </source>
</reference>
<dbReference type="EMBL" id="AACB03000005">
    <property type="protein sequence ID" value="KAE8301881.1"/>
    <property type="molecule type" value="Genomic_DNA"/>
</dbReference>
<dbReference type="InterPro" id="IPR036770">
    <property type="entry name" value="Ankyrin_rpt-contain_sf"/>
</dbReference>
<dbReference type="HOGENOM" id="CLU_270071_0_0_1"/>
<dbReference type="Gene3D" id="1.25.40.20">
    <property type="entry name" value="Ankyrin repeat-containing domain"/>
    <property type="match status" value="6"/>
</dbReference>
<dbReference type="KEGG" id="gla:GL50803_0087677"/>
<evidence type="ECO:0000313" key="1">
    <source>
        <dbReference type="EMBL" id="KAE8301881.1"/>
    </source>
</evidence>
<gene>
    <name evidence="1" type="ORF">GL50803_0087677</name>
</gene>
<dbReference type="Pfam" id="PF00069">
    <property type="entry name" value="Pkinase"/>
    <property type="match status" value="1"/>
</dbReference>
<dbReference type="RefSeq" id="XP_001709026.1">
    <property type="nucleotide sequence ID" value="XM_001708974.1"/>
</dbReference>
<name>A8B6P4_GIAIC</name>
<keyword evidence="2" id="KW-1185">Reference proteome</keyword>
<keyword evidence="1" id="KW-0418">Kinase</keyword>
<sequence>MSEFEQLYEKIHVKPPFNEEKVVPVVHRESGRICAHMRIPLSTLTDSSRSLVDKEIMIMARLTHPAVSSFKQVIYAQDAIHIVMDYHGVETLQDFIDRHRELSKIVDEATIWSIAAQLLDCVVYLHSMFKANADGVSRVYHQHISPANITIDPLLNLRLIDFQGIRLARDSTYRQTLARYSDVAPEMRSGAPGTDRSDIWAIGATLYYLATLTPFMDSVASTGYVVDTSNSPHAFQLNNYSSELVKFITLLCADSPADRPSASDLIQYPAVRSALQDVEAQRRLAQTPEKDPYLRQAYVASNVKTVLMQAAEFNDPVRCIHRINYEARTKLAETNETALQLALNAGNLQLAHLLTPLEGYQLPLTHEMLVRTPRKTELMLAAESGNIIKAWHFLNAQANILDVNGKTALMYAAEWGYISIVRLLILKESRLSMRDCGSTALMLATRNGHSLVARILADRESRLVNKQGMSALIFAVYRGDVPLVQTLVDKESRITDRNGDTALLHAVRLLTVDETVYGIPHASLLEIIKLLAPREARFISTRDKRSALMIAAEQNCYEAVSILAEYETHLRTSKGWTALMLAAKSGAVQAAQILAEKEAGSVSYNNTCAFKIAALNGQTEICKILYNLEGPLVETTFGFSFMSLAATINNYQYIEMYKEHFLQQRDADGTTALMLSAIGNHIETTKILLNDEAGLTRKDGETALSLALKAGSFDTAALLLRDESGTIEVSNMESGRKTDLMRAASSNDIVKVFYLKDSQGRLTDLVGKTALMYAAEAGHLPAIKILAPIEATMTVQQNNKFVGMCALSFAIDKKHLHVVRYLLKYEKDCVDGFKQTALMRAARINNREAVEMLLPYLAKRRNDMQWTSLMLAVSEKCVDAVRILVHSEATERDDKGMTALMRAVQLNHVEIADILIPYEAMLTKDDGTTALMIAASKGYLDLVKLLHYREGGRVTRDGTTALMLASEVGCTEAVSLLLDTEAGRKSNKGWTALIMAAQNGHADCVRVLKAKEARERDSMGWSALIWASAKGHLKVVMELRDLEAGGKRATGGTAMMAAAERGHVAVVKALMDYEAGMQDSDGKTATIYAAINGHASIVRLLVEKEANLCDTLKQTALMFAVQNKHADCIRLLIDFEQNSRDIYGKAAADMTDDPAIKKLFESSLSASTALSRSTTCQLGSSRTITSGASILAVEAVEAASHENRTVQS</sequence>
<dbReference type="Pfam" id="PF12796">
    <property type="entry name" value="Ank_2"/>
    <property type="match status" value="6"/>
</dbReference>
<dbReference type="PROSITE" id="PS50011">
    <property type="entry name" value="PROTEIN_KINASE_DOM"/>
    <property type="match status" value="1"/>
</dbReference>
<dbReference type="InterPro" id="IPR002110">
    <property type="entry name" value="Ankyrin_rpt"/>
</dbReference>
<protein>
    <submittedName>
        <fullName evidence="1">Kinase, NEK</fullName>
    </submittedName>
</protein>
<dbReference type="GO" id="GO:0005524">
    <property type="term" value="F:ATP binding"/>
    <property type="evidence" value="ECO:0007669"/>
    <property type="project" value="InterPro"/>
</dbReference>
<dbReference type="SMART" id="SM00248">
    <property type="entry name" value="ANK"/>
    <property type="match status" value="22"/>
</dbReference>
<dbReference type="VEuPathDB" id="GiardiaDB:GL50803_87677"/>
<evidence type="ECO:0000313" key="2">
    <source>
        <dbReference type="Proteomes" id="UP000001548"/>
    </source>
</evidence>
<dbReference type="PANTHER" id="PTHR24120:SF4">
    <property type="entry name" value="GH07239P"/>
    <property type="match status" value="1"/>
</dbReference>
<dbReference type="InterPro" id="IPR011009">
    <property type="entry name" value="Kinase-like_dom_sf"/>
</dbReference>
<dbReference type="InterPro" id="IPR000719">
    <property type="entry name" value="Prot_kinase_dom"/>
</dbReference>
<keyword evidence="1" id="KW-0808">Transferase</keyword>
<dbReference type="Gene3D" id="3.30.200.20">
    <property type="entry name" value="Phosphorylase Kinase, domain 1"/>
    <property type="match status" value="1"/>
</dbReference>
<dbReference type="SUPFAM" id="SSF48403">
    <property type="entry name" value="Ankyrin repeat"/>
    <property type="match status" value="3"/>
</dbReference>
<proteinExistence type="predicted"/>
<dbReference type="OMA" id="RCIHRIN"/>